<keyword evidence="3" id="KW-1185">Reference proteome</keyword>
<comment type="caution">
    <text evidence="2">The sequence shown here is derived from an EMBL/GenBank/DDBJ whole genome shotgun (WGS) entry which is preliminary data.</text>
</comment>
<feature type="compositionally biased region" description="Acidic residues" evidence="1">
    <location>
        <begin position="93"/>
        <end position="108"/>
    </location>
</feature>
<protein>
    <submittedName>
        <fullName evidence="2">Uncharacterized protein</fullName>
    </submittedName>
</protein>
<dbReference type="EMBL" id="JADBGQ010000007">
    <property type="protein sequence ID" value="KAG5388566.1"/>
    <property type="molecule type" value="Genomic_DNA"/>
</dbReference>
<evidence type="ECO:0000256" key="1">
    <source>
        <dbReference type="SAM" id="MobiDB-lite"/>
    </source>
</evidence>
<reference evidence="2 3" key="1">
    <citation type="submission" date="2021-03" db="EMBL/GenBank/DDBJ databases">
        <authorList>
            <person name="King G.J."/>
            <person name="Bancroft I."/>
            <person name="Baten A."/>
            <person name="Bloomfield J."/>
            <person name="Borpatragohain P."/>
            <person name="He Z."/>
            <person name="Irish N."/>
            <person name="Irwin J."/>
            <person name="Liu K."/>
            <person name="Mauleon R.P."/>
            <person name="Moore J."/>
            <person name="Morris R."/>
            <person name="Ostergaard L."/>
            <person name="Wang B."/>
            <person name="Wells R."/>
        </authorList>
    </citation>
    <scope>NUCLEOTIDE SEQUENCE [LARGE SCALE GENOMIC DNA]</scope>
    <source>
        <strain evidence="2">R-o-18</strain>
        <tissue evidence="2">Leaf</tissue>
    </source>
</reference>
<proteinExistence type="predicted"/>
<feature type="region of interest" description="Disordered" evidence="1">
    <location>
        <begin position="49"/>
        <end position="108"/>
    </location>
</feature>
<accession>A0ABQ7LTQ4</accession>
<sequence length="108" mass="12439">MKENSNMVLISEYKKAKEQHKRQNMPRRSDLNLARNVIKEFEHPAIQGKTMYSSLSDGSNERGKWRRIDSTANTDRLATMKEAPVVETVHPDPEEDNEPESQPQEGDD</sequence>
<name>A0ABQ7LTQ4_BRACM</name>
<evidence type="ECO:0000313" key="2">
    <source>
        <dbReference type="EMBL" id="KAG5388566.1"/>
    </source>
</evidence>
<evidence type="ECO:0000313" key="3">
    <source>
        <dbReference type="Proteomes" id="UP000823674"/>
    </source>
</evidence>
<gene>
    <name evidence="2" type="primary">A08g503800.1_BraROA</name>
    <name evidence="2" type="ORF">IGI04_030107</name>
</gene>
<feature type="compositionally biased region" description="Basic and acidic residues" evidence="1">
    <location>
        <begin position="59"/>
        <end position="69"/>
    </location>
</feature>
<organism evidence="2 3">
    <name type="scientific">Brassica rapa subsp. trilocularis</name>
    <dbReference type="NCBI Taxonomy" id="1813537"/>
    <lineage>
        <taxon>Eukaryota</taxon>
        <taxon>Viridiplantae</taxon>
        <taxon>Streptophyta</taxon>
        <taxon>Embryophyta</taxon>
        <taxon>Tracheophyta</taxon>
        <taxon>Spermatophyta</taxon>
        <taxon>Magnoliopsida</taxon>
        <taxon>eudicotyledons</taxon>
        <taxon>Gunneridae</taxon>
        <taxon>Pentapetalae</taxon>
        <taxon>rosids</taxon>
        <taxon>malvids</taxon>
        <taxon>Brassicales</taxon>
        <taxon>Brassicaceae</taxon>
        <taxon>Brassiceae</taxon>
        <taxon>Brassica</taxon>
    </lineage>
</organism>
<dbReference type="Proteomes" id="UP000823674">
    <property type="component" value="Chromosome A08"/>
</dbReference>